<keyword evidence="2 3" id="KW-0808">Transferase</keyword>
<dbReference type="GO" id="GO:0009570">
    <property type="term" value="C:chloroplast stroma"/>
    <property type="evidence" value="ECO:0007669"/>
    <property type="project" value="TreeGrafter"/>
</dbReference>
<name>A0A8X8WTI9_SALSN</name>
<dbReference type="AlphaFoldDB" id="A0A8X8WTI9"/>
<dbReference type="GO" id="GO:0000287">
    <property type="term" value="F:magnesium ion binding"/>
    <property type="evidence" value="ECO:0007669"/>
    <property type="project" value="UniProtKB-ARBA"/>
</dbReference>
<keyword evidence="5" id="KW-1185">Reference proteome</keyword>
<comment type="cofactor">
    <cofactor evidence="1">
        <name>Mg(2+)</name>
        <dbReference type="ChEBI" id="CHEBI:18420"/>
    </cofactor>
</comment>
<dbReference type="OrthoDB" id="881185at2759"/>
<dbReference type="InterPro" id="IPR018520">
    <property type="entry name" value="UPP_synth-like_CS"/>
</dbReference>
<proteinExistence type="inferred from homology"/>
<evidence type="ECO:0000256" key="2">
    <source>
        <dbReference type="ARBA" id="ARBA00022679"/>
    </source>
</evidence>
<dbReference type="GO" id="GO:0016094">
    <property type="term" value="P:polyprenol biosynthetic process"/>
    <property type="evidence" value="ECO:0007669"/>
    <property type="project" value="TreeGrafter"/>
</dbReference>
<protein>
    <recommendedName>
        <fullName evidence="3">Alkyl transferase</fullName>
        <ecNumber evidence="3">2.5.1.-</ecNumber>
    </recommendedName>
</protein>
<dbReference type="Gene3D" id="3.40.1180.10">
    <property type="entry name" value="Decaprenyl diphosphate synthase-like"/>
    <property type="match status" value="1"/>
</dbReference>
<comment type="similarity">
    <text evidence="3">Belongs to the UPP synthase family.</text>
</comment>
<dbReference type="GO" id="GO:0045547">
    <property type="term" value="F:ditrans,polycis-polyprenyl diphosphate synthase [(2E,6E)-farnesyl diphosphate specific] activity"/>
    <property type="evidence" value="ECO:0007669"/>
    <property type="project" value="TreeGrafter"/>
</dbReference>
<sequence length="283" mass="32450">MIPLVLFHNSMSSLKPCRATKTTTGEWPNGARENEVIRLRGYLNQEFMPKHVALIMDGNGRWAKKRGLAVQDGHKSGRINLKYLTYNCSNLGIKMLTAYAFSTENWNRSRMEIAFLMTTFEEFIQSLVEDLMTRHDIRFSAIGEKSRLPESLQSAISKAEEMSRTNKGLHFVMAMSYSGRNDVVEAAKIIAKKVERGTLQTSEIDEAMLEQELMTNIGQFPNPDMLIRTSGELRLSNFLMWQLAYSQFYFSDKLFPDFGEEDLLEALASYQYRVSAGFESDWK</sequence>
<reference evidence="4" key="1">
    <citation type="submission" date="2018-01" db="EMBL/GenBank/DDBJ databases">
        <authorList>
            <person name="Mao J.F."/>
        </authorList>
    </citation>
    <scope>NUCLEOTIDE SEQUENCE</scope>
    <source>
        <strain evidence="4">Huo1</strain>
        <tissue evidence="4">Leaf</tissue>
    </source>
</reference>
<dbReference type="HAMAP" id="MF_01139">
    <property type="entry name" value="ISPT"/>
    <property type="match status" value="1"/>
</dbReference>
<reference evidence="4" key="2">
    <citation type="submission" date="2020-08" db="EMBL/GenBank/DDBJ databases">
        <title>Plant Genome Project.</title>
        <authorList>
            <person name="Zhang R.-G."/>
        </authorList>
    </citation>
    <scope>NUCLEOTIDE SEQUENCE</scope>
    <source>
        <strain evidence="4">Huo1</strain>
        <tissue evidence="4">Leaf</tissue>
    </source>
</reference>
<dbReference type="CDD" id="cd00475">
    <property type="entry name" value="Cis_IPPS"/>
    <property type="match status" value="1"/>
</dbReference>
<dbReference type="Proteomes" id="UP000298416">
    <property type="component" value="Unassembled WGS sequence"/>
</dbReference>
<dbReference type="SUPFAM" id="SSF64005">
    <property type="entry name" value="Undecaprenyl diphosphate synthase"/>
    <property type="match status" value="1"/>
</dbReference>
<dbReference type="PROSITE" id="PS01066">
    <property type="entry name" value="UPP_SYNTHASE"/>
    <property type="match status" value="1"/>
</dbReference>
<dbReference type="InterPro" id="IPR001441">
    <property type="entry name" value="UPP_synth-like"/>
</dbReference>
<dbReference type="EMBL" id="PNBA02000014">
    <property type="protein sequence ID" value="KAG6400687.1"/>
    <property type="molecule type" value="Genomic_DNA"/>
</dbReference>
<evidence type="ECO:0000256" key="3">
    <source>
        <dbReference type="RuleBase" id="RU363018"/>
    </source>
</evidence>
<evidence type="ECO:0000256" key="1">
    <source>
        <dbReference type="ARBA" id="ARBA00001946"/>
    </source>
</evidence>
<dbReference type="InterPro" id="IPR036424">
    <property type="entry name" value="UPP_synth-like_sf"/>
</dbReference>
<dbReference type="PANTHER" id="PTHR10291">
    <property type="entry name" value="DEHYDRODOLICHYL DIPHOSPHATE SYNTHASE FAMILY MEMBER"/>
    <property type="match status" value="1"/>
</dbReference>
<accession>A0A8X8WTI9</accession>
<dbReference type="PANTHER" id="PTHR10291:SF0">
    <property type="entry name" value="DEHYDRODOLICHYL DIPHOSPHATE SYNTHASE 2"/>
    <property type="match status" value="1"/>
</dbReference>
<evidence type="ECO:0000313" key="4">
    <source>
        <dbReference type="EMBL" id="KAG6400687.1"/>
    </source>
</evidence>
<dbReference type="Pfam" id="PF01255">
    <property type="entry name" value="Prenyltransf"/>
    <property type="match status" value="1"/>
</dbReference>
<dbReference type="GO" id="GO:0009668">
    <property type="term" value="P:plastid membrane organization"/>
    <property type="evidence" value="ECO:0007669"/>
    <property type="project" value="TreeGrafter"/>
</dbReference>
<evidence type="ECO:0000313" key="5">
    <source>
        <dbReference type="Proteomes" id="UP000298416"/>
    </source>
</evidence>
<dbReference type="GO" id="GO:0009409">
    <property type="term" value="P:response to cold"/>
    <property type="evidence" value="ECO:0007669"/>
    <property type="project" value="TreeGrafter"/>
</dbReference>
<dbReference type="NCBIfam" id="TIGR00055">
    <property type="entry name" value="uppS"/>
    <property type="match status" value="1"/>
</dbReference>
<dbReference type="EC" id="2.5.1.-" evidence="3"/>
<dbReference type="FunFam" id="3.40.1180.10:FF:000001">
    <property type="entry name" value="(2E,6E)-farnesyl-diphosphate-specific ditrans,polycis-undecaprenyl-diphosphate synthase"/>
    <property type="match status" value="1"/>
</dbReference>
<organism evidence="4">
    <name type="scientific">Salvia splendens</name>
    <name type="common">Scarlet sage</name>
    <dbReference type="NCBI Taxonomy" id="180675"/>
    <lineage>
        <taxon>Eukaryota</taxon>
        <taxon>Viridiplantae</taxon>
        <taxon>Streptophyta</taxon>
        <taxon>Embryophyta</taxon>
        <taxon>Tracheophyta</taxon>
        <taxon>Spermatophyta</taxon>
        <taxon>Magnoliopsida</taxon>
        <taxon>eudicotyledons</taxon>
        <taxon>Gunneridae</taxon>
        <taxon>Pentapetalae</taxon>
        <taxon>asterids</taxon>
        <taxon>lamiids</taxon>
        <taxon>Lamiales</taxon>
        <taxon>Lamiaceae</taxon>
        <taxon>Nepetoideae</taxon>
        <taxon>Mentheae</taxon>
        <taxon>Salviinae</taxon>
        <taxon>Salvia</taxon>
        <taxon>Salvia subgen. Calosphace</taxon>
        <taxon>core Calosphace</taxon>
    </lineage>
</organism>
<comment type="caution">
    <text evidence="4">The sequence shown here is derived from an EMBL/GenBank/DDBJ whole genome shotgun (WGS) entry which is preliminary data.</text>
</comment>
<gene>
    <name evidence="4" type="ORF">SASPL_137529</name>
</gene>